<organism evidence="3 4">
    <name type="scientific">Leekyejoonella antrihumi</name>
    <dbReference type="NCBI Taxonomy" id="1660198"/>
    <lineage>
        <taxon>Bacteria</taxon>
        <taxon>Bacillati</taxon>
        <taxon>Actinomycetota</taxon>
        <taxon>Actinomycetes</taxon>
        <taxon>Micrococcales</taxon>
        <taxon>Dermacoccaceae</taxon>
        <taxon>Leekyejoonella</taxon>
    </lineage>
</organism>
<dbReference type="Gene3D" id="2.60.40.2230">
    <property type="entry name" value="Uncharacterised protein YcnI-like PF07987, DUF1775"/>
    <property type="match status" value="1"/>
</dbReference>
<dbReference type="RefSeq" id="WP_146318613.1">
    <property type="nucleotide sequence ID" value="NZ_VCQV01000026.1"/>
</dbReference>
<dbReference type="InterPro" id="IPR038507">
    <property type="entry name" value="YcnI-like_sf"/>
</dbReference>
<evidence type="ECO:0000313" key="4">
    <source>
        <dbReference type="Proteomes" id="UP000320244"/>
    </source>
</evidence>
<dbReference type="Pfam" id="PF07987">
    <property type="entry name" value="DUF1775"/>
    <property type="match status" value="1"/>
</dbReference>
<feature type="signal peptide" evidence="1">
    <location>
        <begin position="1"/>
        <end position="29"/>
    </location>
</feature>
<dbReference type="CDD" id="cd08545">
    <property type="entry name" value="YcnI_like"/>
    <property type="match status" value="1"/>
</dbReference>
<reference evidence="3 4" key="2">
    <citation type="submission" date="2019-08" db="EMBL/GenBank/DDBJ databases">
        <title>Jejuicoccus antrihumi gen. nov., sp. nov., a new member of the family Dermacoccaceae isolated from a cave.</title>
        <authorList>
            <person name="Schumann P."/>
            <person name="Kim I.S."/>
        </authorList>
    </citation>
    <scope>NUCLEOTIDE SEQUENCE [LARGE SCALE GENOMIC DNA]</scope>
    <source>
        <strain evidence="3 4">C5-26</strain>
    </source>
</reference>
<dbReference type="InterPro" id="IPR012533">
    <property type="entry name" value="YcnI-copper_dom"/>
</dbReference>
<feature type="domain" description="YncI copper-binding" evidence="2">
    <location>
        <begin position="30"/>
        <end position="177"/>
    </location>
</feature>
<protein>
    <submittedName>
        <fullName evidence="3">YcnI family protein</fullName>
    </submittedName>
</protein>
<comment type="caution">
    <text evidence="3">The sequence shown here is derived from an EMBL/GenBank/DDBJ whole genome shotgun (WGS) entry which is preliminary data.</text>
</comment>
<evidence type="ECO:0000256" key="1">
    <source>
        <dbReference type="SAM" id="SignalP"/>
    </source>
</evidence>
<proteinExistence type="predicted"/>
<dbReference type="AlphaFoldDB" id="A0A563DY27"/>
<gene>
    <name evidence="3" type="ORF">FGL98_16905</name>
</gene>
<dbReference type="Proteomes" id="UP000320244">
    <property type="component" value="Unassembled WGS sequence"/>
</dbReference>
<name>A0A563DY27_9MICO</name>
<keyword evidence="1" id="KW-0732">Signal</keyword>
<dbReference type="EMBL" id="VCQV01000026">
    <property type="protein sequence ID" value="TWP34574.1"/>
    <property type="molecule type" value="Genomic_DNA"/>
</dbReference>
<reference evidence="3 4" key="1">
    <citation type="submission" date="2019-05" db="EMBL/GenBank/DDBJ databases">
        <authorList>
            <person name="Lee S.D."/>
        </authorList>
    </citation>
    <scope>NUCLEOTIDE SEQUENCE [LARGE SCALE GENOMIC DNA]</scope>
    <source>
        <strain evidence="3 4">C5-26</strain>
    </source>
</reference>
<evidence type="ECO:0000259" key="2">
    <source>
        <dbReference type="Pfam" id="PF07987"/>
    </source>
</evidence>
<sequence>MRSILPIRAAATIGLCGALLLGGAAAASAHVRVTPSTTEAGSFSVLTFRVPNEEATASTTQLTVTLPQQDPFLSVSVQPVPGWKATLHTATLPHPVAHDGATVTEAVRTVTWTAESGQGIAPDQFETFALSVGPLPEAGKQVAVPAAQKYSNGDVVKWDQKSVGKTEPEHPAPAFHVTAAADAHDPPSTTDTTARWLGGGGLAVGVVGVGVGAAGLRRRHVNDVAA</sequence>
<feature type="chain" id="PRO_5039619520" evidence="1">
    <location>
        <begin position="30"/>
        <end position="226"/>
    </location>
</feature>
<keyword evidence="4" id="KW-1185">Reference proteome</keyword>
<evidence type="ECO:0000313" key="3">
    <source>
        <dbReference type="EMBL" id="TWP34574.1"/>
    </source>
</evidence>
<accession>A0A563DY27</accession>
<dbReference type="OrthoDB" id="9810871at2"/>